<sequence>MIFSGEMWTCVESAGGAGSAAPCSRAKHSATLLGGHLYVLGGRGAGGCLPLRDFWRYSLALRNIASRVGGKLPAAHQTCPITIYLQLDKAFRKTIQQTFLLTRGEWERLEQRGEPPPALQEHSATAHGDKLYVFGGEPGSSSSETPLWIYDTQLCVWRKLPGRVSCGGGAGRRRGARAAVGVSPSARRGHSAHTLDDCLLLYGGYMDLRGSTNELWAFHYESETWREVRALRAGPARHRHAAALLAERLYVHGGQCDLRDCADLWHYDIRM</sequence>
<evidence type="ECO:0000313" key="3">
    <source>
        <dbReference type="EMBL" id="KPJ15431.1"/>
    </source>
</evidence>
<gene>
    <name evidence="3" type="ORF">RR48_09360</name>
</gene>
<evidence type="ECO:0000313" key="4">
    <source>
        <dbReference type="Proteomes" id="UP000053240"/>
    </source>
</evidence>
<dbReference type="Gene3D" id="2.120.10.80">
    <property type="entry name" value="Kelch-type beta propeller"/>
    <property type="match status" value="1"/>
</dbReference>
<dbReference type="PANTHER" id="PTHR46376">
    <property type="entry name" value="LEUCINE-ZIPPER-LIKE TRANSCRIPTIONAL REGULATOR 1"/>
    <property type="match status" value="1"/>
</dbReference>
<dbReference type="InParanoid" id="A0A194RHL0"/>
<dbReference type="Pfam" id="PF01344">
    <property type="entry name" value="Kelch_1"/>
    <property type="match status" value="2"/>
</dbReference>
<dbReference type="EMBL" id="KQ460367">
    <property type="protein sequence ID" value="KPJ15431.1"/>
    <property type="molecule type" value="Genomic_DNA"/>
</dbReference>
<protein>
    <submittedName>
        <fullName evidence="3">Kelch domain-containing protein 3</fullName>
    </submittedName>
</protein>
<accession>A0A194RHL0</accession>
<evidence type="ECO:0000256" key="1">
    <source>
        <dbReference type="ARBA" id="ARBA00022441"/>
    </source>
</evidence>
<proteinExistence type="predicted"/>
<dbReference type="InterPro" id="IPR015915">
    <property type="entry name" value="Kelch-typ_b-propeller"/>
</dbReference>
<organism evidence="3 4">
    <name type="scientific">Papilio machaon</name>
    <name type="common">Old World swallowtail butterfly</name>
    <dbReference type="NCBI Taxonomy" id="76193"/>
    <lineage>
        <taxon>Eukaryota</taxon>
        <taxon>Metazoa</taxon>
        <taxon>Ecdysozoa</taxon>
        <taxon>Arthropoda</taxon>
        <taxon>Hexapoda</taxon>
        <taxon>Insecta</taxon>
        <taxon>Pterygota</taxon>
        <taxon>Neoptera</taxon>
        <taxon>Endopterygota</taxon>
        <taxon>Lepidoptera</taxon>
        <taxon>Glossata</taxon>
        <taxon>Ditrysia</taxon>
        <taxon>Papilionoidea</taxon>
        <taxon>Papilionidae</taxon>
        <taxon>Papilioninae</taxon>
        <taxon>Papilio</taxon>
    </lineage>
</organism>
<dbReference type="Proteomes" id="UP000053240">
    <property type="component" value="Unassembled WGS sequence"/>
</dbReference>
<evidence type="ECO:0000256" key="2">
    <source>
        <dbReference type="ARBA" id="ARBA00022737"/>
    </source>
</evidence>
<dbReference type="Pfam" id="PF24681">
    <property type="entry name" value="Kelch_KLHDC2_KLHL20_DRC7"/>
    <property type="match status" value="1"/>
</dbReference>
<reference evidence="3 4" key="1">
    <citation type="journal article" date="2015" name="Nat. Commun.">
        <title>Outbred genome sequencing and CRISPR/Cas9 gene editing in butterflies.</title>
        <authorList>
            <person name="Li X."/>
            <person name="Fan D."/>
            <person name="Zhang W."/>
            <person name="Liu G."/>
            <person name="Zhang L."/>
            <person name="Zhao L."/>
            <person name="Fang X."/>
            <person name="Chen L."/>
            <person name="Dong Y."/>
            <person name="Chen Y."/>
            <person name="Ding Y."/>
            <person name="Zhao R."/>
            <person name="Feng M."/>
            <person name="Zhu Y."/>
            <person name="Feng Y."/>
            <person name="Jiang X."/>
            <person name="Zhu D."/>
            <person name="Xiang H."/>
            <person name="Feng X."/>
            <person name="Li S."/>
            <person name="Wang J."/>
            <person name="Zhang G."/>
            <person name="Kronforst M.R."/>
            <person name="Wang W."/>
        </authorList>
    </citation>
    <scope>NUCLEOTIDE SEQUENCE [LARGE SCALE GENOMIC DNA]</scope>
    <source>
        <strain evidence="3">Ya'a_city_454_Pm</strain>
        <tissue evidence="3">Whole body</tissue>
    </source>
</reference>
<dbReference type="GO" id="GO:0005794">
    <property type="term" value="C:Golgi apparatus"/>
    <property type="evidence" value="ECO:0007669"/>
    <property type="project" value="TreeGrafter"/>
</dbReference>
<dbReference type="InterPro" id="IPR051568">
    <property type="entry name" value="LZTR1/Attractin"/>
</dbReference>
<keyword evidence="4" id="KW-1185">Reference proteome</keyword>
<dbReference type="AlphaFoldDB" id="A0A194RHL0"/>
<dbReference type="InterPro" id="IPR006652">
    <property type="entry name" value="Kelch_1"/>
</dbReference>
<dbReference type="PANTHER" id="PTHR46376:SF1">
    <property type="entry name" value="LEUCINE-ZIPPER-LIKE TRANSCRIPTIONAL REGULATOR 1"/>
    <property type="match status" value="1"/>
</dbReference>
<dbReference type="SUPFAM" id="SSF117281">
    <property type="entry name" value="Kelch motif"/>
    <property type="match status" value="1"/>
</dbReference>
<dbReference type="STRING" id="76193.A0A194RHL0"/>
<keyword evidence="1" id="KW-0880">Kelch repeat</keyword>
<name>A0A194RHL0_PAPMA</name>
<keyword evidence="2" id="KW-0677">Repeat</keyword>